<dbReference type="Proteomes" id="UP000077521">
    <property type="component" value="Unassembled WGS sequence"/>
</dbReference>
<accession>A0A177T099</accession>
<evidence type="ECO:0000313" key="2">
    <source>
        <dbReference type="Proteomes" id="UP000077521"/>
    </source>
</evidence>
<protein>
    <submittedName>
        <fullName evidence="1">Uncharacterized protein</fullName>
    </submittedName>
</protein>
<keyword evidence="2" id="KW-1185">Reference proteome</keyword>
<dbReference type="EMBL" id="LWDF02001565">
    <property type="protein sequence ID" value="KAE8237978.1"/>
    <property type="molecule type" value="Genomic_DNA"/>
</dbReference>
<reference evidence="1" key="1">
    <citation type="submission" date="2016-04" db="EMBL/GenBank/DDBJ databases">
        <authorList>
            <person name="Nguyen H.D."/>
            <person name="Samba Siva P."/>
            <person name="Cullis J."/>
            <person name="Levesque C.A."/>
            <person name="Hambleton S."/>
        </authorList>
    </citation>
    <scope>NUCLEOTIDE SEQUENCE</scope>
    <source>
        <strain evidence="1">DAOMC 236416</strain>
    </source>
</reference>
<reference evidence="1" key="2">
    <citation type="journal article" date="2019" name="IMA Fungus">
        <title>Genome sequencing and comparison of five Tilletia species to identify candidate genes for the detection of regulated species infecting wheat.</title>
        <authorList>
            <person name="Nguyen H.D.T."/>
            <person name="Sultana T."/>
            <person name="Kesanakurti P."/>
            <person name="Hambleton S."/>
        </authorList>
    </citation>
    <scope>NUCLEOTIDE SEQUENCE</scope>
    <source>
        <strain evidence="1">DAOMC 236416</strain>
    </source>
</reference>
<name>A0A177T099_9BASI</name>
<gene>
    <name evidence="1" type="ORF">A4X13_0g8565</name>
</gene>
<sequence length="96" mass="10317">MAAKSAELTELVQQGTMARSGLDKALINAREALQAEKNAHNTTRMALEASNTDKSVLVVQLKTAEEELAKSTAAHQADKELLKKLSDILAARTAQD</sequence>
<comment type="caution">
    <text evidence="1">The sequence shown here is derived from an EMBL/GenBank/DDBJ whole genome shotgun (WGS) entry which is preliminary data.</text>
</comment>
<proteinExistence type="predicted"/>
<evidence type="ECO:0000313" key="1">
    <source>
        <dbReference type="EMBL" id="KAE8237978.1"/>
    </source>
</evidence>
<dbReference type="AlphaFoldDB" id="A0A177T099"/>
<organism evidence="1 2">
    <name type="scientific">Tilletia indica</name>
    <dbReference type="NCBI Taxonomy" id="43049"/>
    <lineage>
        <taxon>Eukaryota</taxon>
        <taxon>Fungi</taxon>
        <taxon>Dikarya</taxon>
        <taxon>Basidiomycota</taxon>
        <taxon>Ustilaginomycotina</taxon>
        <taxon>Exobasidiomycetes</taxon>
        <taxon>Tilletiales</taxon>
        <taxon>Tilletiaceae</taxon>
        <taxon>Tilletia</taxon>
    </lineage>
</organism>